<reference evidence="1 2" key="1">
    <citation type="journal article" date="2021" name="Plant Biotechnol. J.">
        <title>Multi-omics assisted identification of the key and species-specific regulatory components of drought-tolerant mechanisms in Gossypium stocksii.</title>
        <authorList>
            <person name="Yu D."/>
            <person name="Ke L."/>
            <person name="Zhang D."/>
            <person name="Wu Y."/>
            <person name="Sun Y."/>
            <person name="Mei J."/>
            <person name="Sun J."/>
            <person name="Sun Y."/>
        </authorList>
    </citation>
    <scope>NUCLEOTIDE SEQUENCE [LARGE SCALE GENOMIC DNA]</scope>
    <source>
        <strain evidence="2">cv. E1</strain>
        <tissue evidence="1">Leaf</tissue>
    </source>
</reference>
<gene>
    <name evidence="1" type="ORF">J1N35_023889</name>
</gene>
<keyword evidence="2" id="KW-1185">Reference proteome</keyword>
<evidence type="ECO:0000313" key="1">
    <source>
        <dbReference type="EMBL" id="KAH1084128.1"/>
    </source>
</evidence>
<dbReference type="AlphaFoldDB" id="A0A9D4A3L4"/>
<comment type="caution">
    <text evidence="1">The sequence shown here is derived from an EMBL/GenBank/DDBJ whole genome shotgun (WGS) entry which is preliminary data.</text>
</comment>
<dbReference type="EMBL" id="JAIQCV010000007">
    <property type="protein sequence ID" value="KAH1084128.1"/>
    <property type="molecule type" value="Genomic_DNA"/>
</dbReference>
<dbReference type="OrthoDB" id="999913at2759"/>
<dbReference type="Gene3D" id="2.40.70.10">
    <property type="entry name" value="Acid Proteases"/>
    <property type="match status" value="1"/>
</dbReference>
<dbReference type="Proteomes" id="UP000828251">
    <property type="component" value="Unassembled WGS sequence"/>
</dbReference>
<proteinExistence type="predicted"/>
<organism evidence="1 2">
    <name type="scientific">Gossypium stocksii</name>
    <dbReference type="NCBI Taxonomy" id="47602"/>
    <lineage>
        <taxon>Eukaryota</taxon>
        <taxon>Viridiplantae</taxon>
        <taxon>Streptophyta</taxon>
        <taxon>Embryophyta</taxon>
        <taxon>Tracheophyta</taxon>
        <taxon>Spermatophyta</taxon>
        <taxon>Magnoliopsida</taxon>
        <taxon>eudicotyledons</taxon>
        <taxon>Gunneridae</taxon>
        <taxon>Pentapetalae</taxon>
        <taxon>rosids</taxon>
        <taxon>malvids</taxon>
        <taxon>Malvales</taxon>
        <taxon>Malvaceae</taxon>
        <taxon>Malvoideae</taxon>
        <taxon>Gossypium</taxon>
    </lineage>
</organism>
<dbReference type="CDD" id="cd00303">
    <property type="entry name" value="retropepsin_like"/>
    <property type="match status" value="1"/>
</dbReference>
<evidence type="ECO:0000313" key="2">
    <source>
        <dbReference type="Proteomes" id="UP000828251"/>
    </source>
</evidence>
<name>A0A9D4A3L4_9ROSI</name>
<accession>A0A9D4A3L4</accession>
<sequence>MKASKSSPRAGIRAAVDPYANDGVTTSLQKEIGVLQHELSQMQLEVSQIDAKIESRLKDFHERIKASIGHSDVIILVNSGSTHNFLDSKLVKRLDLSVEHSSQFHVMVAIRGTYRTERSTNGELSHL</sequence>
<protein>
    <submittedName>
        <fullName evidence="1">Uncharacterized protein</fullName>
    </submittedName>
</protein>
<dbReference type="InterPro" id="IPR021109">
    <property type="entry name" value="Peptidase_aspartic_dom_sf"/>
</dbReference>